<accession>A0ABD6CPL0</accession>
<protein>
    <submittedName>
        <fullName evidence="3">(2,3-dihydroxybenzoyl)adenylate synthase</fullName>
    </submittedName>
</protein>
<reference evidence="3 4" key="1">
    <citation type="journal article" date="2019" name="Int. J. Syst. Evol. Microbiol.">
        <title>The Global Catalogue of Microorganisms (GCM) 10K type strain sequencing project: providing services to taxonomists for standard genome sequencing and annotation.</title>
        <authorList>
            <consortium name="The Broad Institute Genomics Platform"/>
            <consortium name="The Broad Institute Genome Sequencing Center for Infectious Disease"/>
            <person name="Wu L."/>
            <person name="Ma J."/>
        </authorList>
    </citation>
    <scope>NUCLEOTIDE SEQUENCE [LARGE SCALE GENOMIC DNA]</scope>
    <source>
        <strain evidence="3 4">CGMCC 1.12121</strain>
    </source>
</reference>
<sequence>MEPTSLAGYVPFDEERQRQYVEEGYWRETTFHEVLDEHAEAHPDRTALVGPNRELTYGELAASTRQIASYLAGELGLRPNERVVFQLPNCSEFVETFLACSRIGVVPVMVLPRHREAEANHVVELTDARAYVVDHDRYPNRFDFVGLADDVRAAHDSLEHVIAVTDDGAAELDECVTFGSMRDERWVNTYGEQVVETDVDPANPGVMLLSGGTTGLPKAIPRTHNDYVFQWERMAEVAGVETDWIAFPSVPIGHNASLNCIVGAALWEGATVAVEPVLKPEHLMDFIERVDGSYTLPMPTQILDILDHPDVDEYDLTSLEVLVSGGQKVPPAVVERAVERWDVGFCNIFGMAEGPLICSRPEDELAVQAHTVGRPIAPEADEVRIVGPDREENLDTGEAGELAVRGPGYFTGYFRNDEENAENFSVDGWFFTEDVLARRPDGNLEVYGRMKDTIIRGGENIYAPGVEDELIEHPKIANVAVVAIPDDRLGERPAAVVELAEGAEDVSVDELSSFLDERGIAVFKRPERLAVLPSLPRTEVGKIEKKALEDRIGDLFEASNDDQ</sequence>
<dbReference type="Gene3D" id="3.40.50.980">
    <property type="match status" value="2"/>
</dbReference>
<dbReference type="PROSITE" id="PS00455">
    <property type="entry name" value="AMP_BINDING"/>
    <property type="match status" value="1"/>
</dbReference>
<evidence type="ECO:0000259" key="1">
    <source>
        <dbReference type="Pfam" id="PF00501"/>
    </source>
</evidence>
<proteinExistence type="predicted"/>
<dbReference type="PANTHER" id="PTHR43767:SF1">
    <property type="entry name" value="NONRIBOSOMAL PEPTIDE SYNTHASE PES1 (EUROFUNG)-RELATED"/>
    <property type="match status" value="1"/>
</dbReference>
<dbReference type="PANTHER" id="PTHR43767">
    <property type="entry name" value="LONG-CHAIN-FATTY-ACID--COA LIGASE"/>
    <property type="match status" value="1"/>
</dbReference>
<name>A0ABD6CPL0_9EURY</name>
<dbReference type="InterPro" id="IPR050237">
    <property type="entry name" value="ATP-dep_AMP-bd_enzyme"/>
</dbReference>
<dbReference type="Pfam" id="PF13193">
    <property type="entry name" value="AMP-binding_C"/>
    <property type="match status" value="1"/>
</dbReference>
<comment type="caution">
    <text evidence="3">The sequence shown here is derived from an EMBL/GenBank/DDBJ whole genome shotgun (WGS) entry which is preliminary data.</text>
</comment>
<dbReference type="InterPro" id="IPR000873">
    <property type="entry name" value="AMP-dep_synth/lig_dom"/>
</dbReference>
<evidence type="ECO:0000313" key="4">
    <source>
        <dbReference type="Proteomes" id="UP001597085"/>
    </source>
</evidence>
<keyword evidence="4" id="KW-1185">Reference proteome</keyword>
<dbReference type="Gene3D" id="2.30.38.10">
    <property type="entry name" value="Luciferase, Domain 3"/>
    <property type="match status" value="1"/>
</dbReference>
<evidence type="ECO:0000259" key="2">
    <source>
        <dbReference type="Pfam" id="PF13193"/>
    </source>
</evidence>
<dbReference type="AlphaFoldDB" id="A0ABD6CPL0"/>
<dbReference type="InterPro" id="IPR025110">
    <property type="entry name" value="AMP-bd_C"/>
</dbReference>
<dbReference type="Gene3D" id="3.30.300.30">
    <property type="match status" value="1"/>
</dbReference>
<dbReference type="GO" id="GO:0016878">
    <property type="term" value="F:acid-thiol ligase activity"/>
    <property type="evidence" value="ECO:0007669"/>
    <property type="project" value="UniProtKB-ARBA"/>
</dbReference>
<dbReference type="InterPro" id="IPR045851">
    <property type="entry name" value="AMP-bd_C_sf"/>
</dbReference>
<feature type="domain" description="AMP-dependent synthetase/ligase" evidence="1">
    <location>
        <begin position="35"/>
        <end position="414"/>
    </location>
</feature>
<dbReference type="EMBL" id="JBHUDK010000012">
    <property type="protein sequence ID" value="MFD1600123.1"/>
    <property type="molecule type" value="Genomic_DNA"/>
</dbReference>
<dbReference type="SUPFAM" id="SSF56801">
    <property type="entry name" value="Acetyl-CoA synthetase-like"/>
    <property type="match status" value="1"/>
</dbReference>
<dbReference type="RefSeq" id="WP_256421175.1">
    <property type="nucleotide sequence ID" value="NZ_JANHDI010000006.1"/>
</dbReference>
<dbReference type="InterPro" id="IPR020845">
    <property type="entry name" value="AMP-binding_CS"/>
</dbReference>
<dbReference type="Proteomes" id="UP001597085">
    <property type="component" value="Unassembled WGS sequence"/>
</dbReference>
<evidence type="ECO:0000313" key="3">
    <source>
        <dbReference type="EMBL" id="MFD1600123.1"/>
    </source>
</evidence>
<organism evidence="3 4">
    <name type="scientific">Halobellus rarus</name>
    <dbReference type="NCBI Taxonomy" id="1126237"/>
    <lineage>
        <taxon>Archaea</taxon>
        <taxon>Methanobacteriati</taxon>
        <taxon>Methanobacteriota</taxon>
        <taxon>Stenosarchaea group</taxon>
        <taxon>Halobacteria</taxon>
        <taxon>Halobacteriales</taxon>
        <taxon>Haloferacaceae</taxon>
        <taxon>Halobellus</taxon>
    </lineage>
</organism>
<feature type="domain" description="AMP-binding enzyme C-terminal" evidence="2">
    <location>
        <begin position="466"/>
        <end position="542"/>
    </location>
</feature>
<dbReference type="Pfam" id="PF00501">
    <property type="entry name" value="AMP-binding"/>
    <property type="match status" value="1"/>
</dbReference>
<gene>
    <name evidence="3" type="ORF">ACFSBX_14255</name>
</gene>